<feature type="binding site" evidence="5">
    <location>
        <position position="67"/>
    </location>
    <ligand>
        <name>substrate</name>
    </ligand>
</feature>
<dbReference type="Gene3D" id="3.20.20.60">
    <property type="entry name" value="Phosphoenolpyruvate-binding domains"/>
    <property type="match status" value="1"/>
</dbReference>
<evidence type="ECO:0000256" key="4">
    <source>
        <dbReference type="ARBA" id="ARBA00022842"/>
    </source>
</evidence>
<dbReference type="EMBL" id="LBHU01000001">
    <property type="protein sequence ID" value="KLI64332.1"/>
    <property type="molecule type" value="Genomic_DNA"/>
</dbReference>
<organism evidence="8 9">
    <name type="scientific">Aurantiacibacter marinus</name>
    <dbReference type="NCBI Taxonomy" id="874156"/>
    <lineage>
        <taxon>Bacteria</taxon>
        <taxon>Pseudomonadati</taxon>
        <taxon>Pseudomonadota</taxon>
        <taxon>Alphaproteobacteria</taxon>
        <taxon>Sphingomonadales</taxon>
        <taxon>Erythrobacteraceae</taxon>
        <taxon>Aurantiacibacter</taxon>
    </lineage>
</organism>
<dbReference type="InterPro" id="IPR005000">
    <property type="entry name" value="Aldolase/citrate-lyase_domain"/>
</dbReference>
<dbReference type="PATRIC" id="fig|874156.12.peg.306"/>
<keyword evidence="3 6" id="KW-0479">Metal-binding</keyword>
<dbReference type="InterPro" id="IPR040442">
    <property type="entry name" value="Pyrv_kinase-like_dom_sf"/>
</dbReference>
<keyword evidence="4 6" id="KW-0460">Magnesium</keyword>
<dbReference type="RefSeq" id="WP_047092194.1">
    <property type="nucleotide sequence ID" value="NZ_LBHU01000001.1"/>
</dbReference>
<evidence type="ECO:0000313" key="8">
    <source>
        <dbReference type="EMBL" id="KLI64332.1"/>
    </source>
</evidence>
<evidence type="ECO:0000256" key="5">
    <source>
        <dbReference type="PIRSR" id="PIRSR015582-1"/>
    </source>
</evidence>
<dbReference type="STRING" id="874156.GCA_001021555_00986"/>
<dbReference type="Pfam" id="PF03328">
    <property type="entry name" value="HpcH_HpaI"/>
    <property type="match status" value="1"/>
</dbReference>
<sequence>MFVPGDSERKMTKAPACGADVVIFDLEDAVAPGAKAEARQMTRDWLKEQRGGAAGGTGQPVPQYWVRINPLDTPLWQDDVEAILSGKPAGIMVPKAEGPAQLNRLIKLLYEQESRNGVIPGETKLLPLVSETAYAANGIASYGKRRNASSRIAGLTWGAEDLSAAIGASRKRDEKGRWTDLFRMVRAQTLLAAHAAGVAAIDTLHADFRDEEGLKRVARESYQDGFAGMMAIHPSQVAIINAAFTPDEKELAEARAIVELFAANPGVGALQLDGRMIDQPHLAQAIKLLASIGEAPGT</sequence>
<comment type="similarity">
    <text evidence="2">Belongs to the HpcH/HpaI aldolase family.</text>
</comment>
<dbReference type="GO" id="GO:0006107">
    <property type="term" value="P:oxaloacetate metabolic process"/>
    <property type="evidence" value="ECO:0007669"/>
    <property type="project" value="TreeGrafter"/>
</dbReference>
<protein>
    <submittedName>
        <fullName evidence="8">Citrate lyase</fullName>
    </submittedName>
</protein>
<reference evidence="8 9" key="1">
    <citation type="submission" date="2015-04" db="EMBL/GenBank/DDBJ databases">
        <title>The draft genome sequence of Erythrobacter marinus HWDM-33.</title>
        <authorList>
            <person name="Zhuang L."/>
            <person name="Liu Y."/>
            <person name="Shao Z."/>
        </authorList>
    </citation>
    <scope>NUCLEOTIDE SEQUENCE [LARGE SCALE GENOMIC DNA]</scope>
    <source>
        <strain evidence="8 9">HWDM-33</strain>
    </source>
</reference>
<accession>A0A0H0XQZ2</accession>
<evidence type="ECO:0000313" key="9">
    <source>
        <dbReference type="Proteomes" id="UP000053455"/>
    </source>
</evidence>
<comment type="cofactor">
    <cofactor evidence="1">
        <name>Mg(2+)</name>
        <dbReference type="ChEBI" id="CHEBI:18420"/>
    </cofactor>
</comment>
<feature type="domain" description="HpcH/HpaI aldolase/citrate lyase" evidence="7">
    <location>
        <begin position="1"/>
        <end position="234"/>
    </location>
</feature>
<keyword evidence="9" id="KW-1185">Reference proteome</keyword>
<evidence type="ECO:0000256" key="1">
    <source>
        <dbReference type="ARBA" id="ARBA00001946"/>
    </source>
</evidence>
<dbReference type="AlphaFoldDB" id="A0A0H0XQZ2"/>
<gene>
    <name evidence="8" type="ORF">AAV99_01470</name>
</gene>
<dbReference type="Proteomes" id="UP000053455">
    <property type="component" value="Unassembled WGS sequence"/>
</dbReference>
<dbReference type="InterPro" id="IPR015813">
    <property type="entry name" value="Pyrv/PenolPyrv_kinase-like_dom"/>
</dbReference>
<name>A0A0H0XQZ2_9SPHN</name>
<dbReference type="PANTHER" id="PTHR32308:SF0">
    <property type="entry name" value="HPCH_HPAI ALDOLASE_CITRATE LYASE DOMAIN-CONTAINING PROTEIN"/>
    <property type="match status" value="1"/>
</dbReference>
<feature type="binding site" evidence="6">
    <location>
        <position position="131"/>
    </location>
    <ligand>
        <name>Mg(2+)</name>
        <dbReference type="ChEBI" id="CHEBI:18420"/>
    </ligand>
</feature>
<proteinExistence type="inferred from homology"/>
<evidence type="ECO:0000259" key="7">
    <source>
        <dbReference type="Pfam" id="PF03328"/>
    </source>
</evidence>
<feature type="binding site" evidence="6">
    <location>
        <position position="161"/>
    </location>
    <ligand>
        <name>Mg(2+)</name>
        <dbReference type="ChEBI" id="CHEBI:18420"/>
    </ligand>
</feature>
<evidence type="ECO:0000256" key="3">
    <source>
        <dbReference type="ARBA" id="ARBA00022723"/>
    </source>
</evidence>
<dbReference type="PIRSF" id="PIRSF015582">
    <property type="entry name" value="Cit_lyase_B"/>
    <property type="match status" value="1"/>
</dbReference>
<dbReference type="GO" id="GO:0016829">
    <property type="term" value="F:lyase activity"/>
    <property type="evidence" value="ECO:0007669"/>
    <property type="project" value="UniProtKB-KW"/>
</dbReference>
<keyword evidence="8" id="KW-0456">Lyase</keyword>
<dbReference type="InterPro" id="IPR011206">
    <property type="entry name" value="Citrate_lyase_beta/mcl1/mcl2"/>
</dbReference>
<dbReference type="PANTHER" id="PTHR32308">
    <property type="entry name" value="LYASE BETA SUBUNIT, PUTATIVE (AFU_ORTHOLOGUE AFUA_4G13030)-RELATED"/>
    <property type="match status" value="1"/>
</dbReference>
<feature type="binding site" evidence="5">
    <location>
        <position position="131"/>
    </location>
    <ligand>
        <name>substrate</name>
    </ligand>
</feature>
<evidence type="ECO:0000256" key="6">
    <source>
        <dbReference type="PIRSR" id="PIRSR015582-2"/>
    </source>
</evidence>
<comment type="caution">
    <text evidence="8">The sequence shown here is derived from an EMBL/GenBank/DDBJ whole genome shotgun (WGS) entry which is preliminary data.</text>
</comment>
<dbReference type="GO" id="GO:0000287">
    <property type="term" value="F:magnesium ion binding"/>
    <property type="evidence" value="ECO:0007669"/>
    <property type="project" value="TreeGrafter"/>
</dbReference>
<dbReference type="SUPFAM" id="SSF51621">
    <property type="entry name" value="Phosphoenolpyruvate/pyruvate domain"/>
    <property type="match status" value="1"/>
</dbReference>
<evidence type="ECO:0000256" key="2">
    <source>
        <dbReference type="ARBA" id="ARBA00005568"/>
    </source>
</evidence>